<accession>A0A6B8RVN7</accession>
<keyword evidence="3" id="KW-1185">Reference proteome</keyword>
<proteinExistence type="predicted"/>
<dbReference type="Pfam" id="PF01547">
    <property type="entry name" value="SBP_bac_1"/>
    <property type="match status" value="1"/>
</dbReference>
<protein>
    <submittedName>
        <fullName evidence="2">Extracellular solute-binding protein</fullName>
    </submittedName>
</protein>
<gene>
    <name evidence="2" type="ORF">EHS13_33910</name>
</gene>
<dbReference type="PANTHER" id="PTHR43649:SF12">
    <property type="entry name" value="DIACETYLCHITOBIOSE BINDING PROTEIN DASA"/>
    <property type="match status" value="1"/>
</dbReference>
<evidence type="ECO:0000256" key="1">
    <source>
        <dbReference type="SAM" id="MobiDB-lite"/>
    </source>
</evidence>
<dbReference type="EMBL" id="CP034235">
    <property type="protein sequence ID" value="QGQ99503.1"/>
    <property type="molecule type" value="Genomic_DNA"/>
</dbReference>
<dbReference type="PANTHER" id="PTHR43649">
    <property type="entry name" value="ARABINOSE-BINDING PROTEIN-RELATED"/>
    <property type="match status" value="1"/>
</dbReference>
<dbReference type="InterPro" id="IPR050490">
    <property type="entry name" value="Bact_solute-bd_prot1"/>
</dbReference>
<feature type="region of interest" description="Disordered" evidence="1">
    <location>
        <begin position="31"/>
        <end position="52"/>
    </location>
</feature>
<dbReference type="Gene3D" id="3.40.190.10">
    <property type="entry name" value="Periplasmic binding protein-like II"/>
    <property type="match status" value="2"/>
</dbReference>
<dbReference type="AlphaFoldDB" id="A0A6B8RVN7"/>
<dbReference type="InterPro" id="IPR006059">
    <property type="entry name" value="SBP"/>
</dbReference>
<reference evidence="3" key="1">
    <citation type="submission" date="2018-11" db="EMBL/GenBank/DDBJ databases">
        <title>Complete genome sequence of Paenibacillus sp. ML311-T8.</title>
        <authorList>
            <person name="Nam Y.-D."/>
            <person name="Kang J."/>
            <person name="Chung W.-H."/>
            <person name="Park Y.S."/>
        </authorList>
    </citation>
    <scope>NUCLEOTIDE SEQUENCE [LARGE SCALE GENOMIC DNA]</scope>
    <source>
        <strain evidence="3">ML311-T8</strain>
    </source>
</reference>
<dbReference type="Proteomes" id="UP000426246">
    <property type="component" value="Chromosome"/>
</dbReference>
<dbReference type="KEGG" id="ppsc:EHS13_33910"/>
<evidence type="ECO:0000313" key="2">
    <source>
        <dbReference type="EMBL" id="QGQ99503.1"/>
    </source>
</evidence>
<feature type="compositionally biased region" description="Low complexity" evidence="1">
    <location>
        <begin position="32"/>
        <end position="52"/>
    </location>
</feature>
<evidence type="ECO:0000313" key="3">
    <source>
        <dbReference type="Proteomes" id="UP000426246"/>
    </source>
</evidence>
<dbReference type="PROSITE" id="PS51257">
    <property type="entry name" value="PROKAR_LIPOPROTEIN"/>
    <property type="match status" value="1"/>
</dbReference>
<sequence>MIKLKKMTVMLIAIVLTFSVLLVGCSTKKETPASSESAASSTADGTAAPTTDGADQKEFTIRVGAWFIDDRTVMKDFKANIEAAYKKLHPKGTIQWEITLGAPYADKLTAQLASASAPDVFFTQLMSQYTEGGFLADLSNEPWAAKLIPSVKKTFTYHATKDENKQYDGKIYGASMGVGVSGYWYNKKIFTDLGITAPKNTAEFFAVTEKIKQAGIIPLALGFKDAWTAQMYLTNVLQNFGYNGNDTYGKDLYDGKKTLDGPEAQAAMQFFQTLKEKDYVNKDALSIDWPQSADLFTKGKAAMIMQGPWMPGAAADNFSKGAAAFELGYFPVSDDKGYYDLSPTTDQQLAVNAKTELMQQAKDLISVILSPEVYAPFENGSGVIPAIDGVEVKYDNPVMNEVLPYVQSAKSHNGWVLYLPQVAVDVMTEQVTKIVSGVKFNPNDLKAAQKKFDDNKSKVILPAE</sequence>
<name>A0A6B8RVN7_9BACL</name>
<organism evidence="2 3">
    <name type="scientific">Paenibacillus psychroresistens</name>
    <dbReference type="NCBI Taxonomy" id="1778678"/>
    <lineage>
        <taxon>Bacteria</taxon>
        <taxon>Bacillati</taxon>
        <taxon>Bacillota</taxon>
        <taxon>Bacilli</taxon>
        <taxon>Bacillales</taxon>
        <taxon>Paenibacillaceae</taxon>
        <taxon>Paenibacillus</taxon>
    </lineage>
</organism>
<dbReference type="SUPFAM" id="SSF53850">
    <property type="entry name" value="Periplasmic binding protein-like II"/>
    <property type="match status" value="1"/>
</dbReference>